<evidence type="ECO:0000256" key="4">
    <source>
        <dbReference type="SAM" id="Phobius"/>
    </source>
</evidence>
<proteinExistence type="predicted"/>
<evidence type="ECO:0000256" key="1">
    <source>
        <dbReference type="ARBA" id="ARBA00023015"/>
    </source>
</evidence>
<keyword evidence="2" id="KW-0238">DNA-binding</keyword>
<dbReference type="PROSITE" id="PS00041">
    <property type="entry name" value="HTH_ARAC_FAMILY_1"/>
    <property type="match status" value="1"/>
</dbReference>
<organism evidence="6 7">
    <name type="scientific">Phocaeicola coprocola</name>
    <dbReference type="NCBI Taxonomy" id="310298"/>
    <lineage>
        <taxon>Bacteria</taxon>
        <taxon>Pseudomonadati</taxon>
        <taxon>Bacteroidota</taxon>
        <taxon>Bacteroidia</taxon>
        <taxon>Bacteroidales</taxon>
        <taxon>Bacteroidaceae</taxon>
        <taxon>Phocaeicola</taxon>
    </lineage>
</organism>
<dbReference type="InterPro" id="IPR018060">
    <property type="entry name" value="HTH_AraC"/>
</dbReference>
<dbReference type="GO" id="GO:0043565">
    <property type="term" value="F:sequence-specific DNA binding"/>
    <property type="evidence" value="ECO:0007669"/>
    <property type="project" value="InterPro"/>
</dbReference>
<dbReference type="AlphaFoldDB" id="A0A412G793"/>
<evidence type="ECO:0000256" key="3">
    <source>
        <dbReference type="ARBA" id="ARBA00023163"/>
    </source>
</evidence>
<dbReference type="PANTHER" id="PTHR43280">
    <property type="entry name" value="ARAC-FAMILY TRANSCRIPTIONAL REGULATOR"/>
    <property type="match status" value="1"/>
</dbReference>
<comment type="caution">
    <text evidence="6">The sequence shown here is derived from an EMBL/GenBank/DDBJ whole genome shotgun (WGS) entry which is preliminary data.</text>
</comment>
<dbReference type="InterPro" id="IPR011123">
    <property type="entry name" value="Y_Y_Y"/>
</dbReference>
<dbReference type="PANTHER" id="PTHR43280:SF2">
    <property type="entry name" value="HTH-TYPE TRANSCRIPTIONAL REGULATOR EXSA"/>
    <property type="match status" value="1"/>
</dbReference>
<protein>
    <submittedName>
        <fullName evidence="6">Helix-turn-helix domain-containing protein</fullName>
    </submittedName>
</protein>
<dbReference type="InterPro" id="IPR009057">
    <property type="entry name" value="Homeodomain-like_sf"/>
</dbReference>
<keyword evidence="7" id="KW-1185">Reference proteome</keyword>
<evidence type="ECO:0000259" key="5">
    <source>
        <dbReference type="PROSITE" id="PS01124"/>
    </source>
</evidence>
<keyword evidence="3" id="KW-0804">Transcription</keyword>
<dbReference type="SUPFAM" id="SSF46689">
    <property type="entry name" value="Homeodomain-like"/>
    <property type="match status" value="2"/>
</dbReference>
<evidence type="ECO:0000313" key="6">
    <source>
        <dbReference type="EMBL" id="RGR88740.1"/>
    </source>
</evidence>
<gene>
    <name evidence="6" type="ORF">DWY20_14545</name>
</gene>
<dbReference type="InterPro" id="IPR018062">
    <property type="entry name" value="HTH_AraC-typ_CS"/>
</dbReference>
<dbReference type="RefSeq" id="WP_118485365.1">
    <property type="nucleotide sequence ID" value="NZ_QRUU01000135.1"/>
</dbReference>
<dbReference type="Proteomes" id="UP000285864">
    <property type="component" value="Unassembled WGS sequence"/>
</dbReference>
<feature type="domain" description="HTH araC/xylS-type" evidence="5">
    <location>
        <begin position="202"/>
        <end position="301"/>
    </location>
</feature>
<dbReference type="Gene3D" id="2.60.40.10">
    <property type="entry name" value="Immunoglobulins"/>
    <property type="match status" value="1"/>
</dbReference>
<dbReference type="GO" id="GO:0003700">
    <property type="term" value="F:DNA-binding transcription factor activity"/>
    <property type="evidence" value="ECO:0007669"/>
    <property type="project" value="InterPro"/>
</dbReference>
<dbReference type="EMBL" id="QRUU01000135">
    <property type="protein sequence ID" value="RGR88740.1"/>
    <property type="molecule type" value="Genomic_DNA"/>
</dbReference>
<evidence type="ECO:0000313" key="7">
    <source>
        <dbReference type="Proteomes" id="UP000285864"/>
    </source>
</evidence>
<dbReference type="Pfam" id="PF07495">
    <property type="entry name" value="Y_Y_Y"/>
    <property type="match status" value="1"/>
</dbReference>
<dbReference type="InterPro" id="IPR013783">
    <property type="entry name" value="Ig-like_fold"/>
</dbReference>
<reference evidence="6 7" key="1">
    <citation type="submission" date="2018-08" db="EMBL/GenBank/DDBJ databases">
        <title>A genome reference for cultivated species of the human gut microbiota.</title>
        <authorList>
            <person name="Zou Y."/>
            <person name="Xue W."/>
            <person name="Luo G."/>
        </authorList>
    </citation>
    <scope>NUCLEOTIDE SEQUENCE [LARGE SCALE GENOMIC DNA]</scope>
    <source>
        <strain evidence="6 7">AF24-2</strain>
    </source>
</reference>
<keyword evidence="1" id="KW-0805">Transcription regulation</keyword>
<keyword evidence="4" id="KW-0472">Membrane</keyword>
<keyword evidence="4" id="KW-1133">Transmembrane helix</keyword>
<dbReference type="PROSITE" id="PS01124">
    <property type="entry name" value="HTH_ARAC_FAMILY_2"/>
    <property type="match status" value="1"/>
</dbReference>
<dbReference type="Pfam" id="PF12833">
    <property type="entry name" value="HTH_18"/>
    <property type="match status" value="1"/>
</dbReference>
<dbReference type="SMART" id="SM00342">
    <property type="entry name" value="HTH_ARAC"/>
    <property type="match status" value="1"/>
</dbReference>
<keyword evidence="4" id="KW-0812">Transmembrane</keyword>
<sequence>MNDSQSSIPEYYPELILRKLIIDRGEVNLNRFYSADRKQILLSEEQNTFSLQFVALDYLNSDIEYAYILEGYDEKWSLFSKENEAMFKNVPPGEYLLRIRYKKDVLDTVYKEYSVAIKIAPFWYHTIWAYLTLVLLIILCLAGYIYKLHRKGFFERLARAWAVSKGLGEIQQENLLVKASALGNWVAFFPYCNQPEQITFIQRIIEIIEENLDKEELGPTFLAERMHISPRQFSRKFKDLSGITPSDFIKKYRMEKAAQLLLETDMSIQEVIESIGISSCPYFYKEFADKYGTTPKNYRAHHKAGTLTESES</sequence>
<name>A0A412G793_9BACT</name>
<feature type="transmembrane region" description="Helical" evidence="4">
    <location>
        <begin position="122"/>
        <end position="146"/>
    </location>
</feature>
<evidence type="ECO:0000256" key="2">
    <source>
        <dbReference type="ARBA" id="ARBA00023125"/>
    </source>
</evidence>
<dbReference type="Gene3D" id="1.10.10.60">
    <property type="entry name" value="Homeodomain-like"/>
    <property type="match status" value="2"/>
</dbReference>
<accession>A0A412G793</accession>